<evidence type="ECO:0000256" key="2">
    <source>
        <dbReference type="ARBA" id="ARBA00023136"/>
    </source>
</evidence>
<dbReference type="Pfam" id="PF07715">
    <property type="entry name" value="Plug"/>
    <property type="match status" value="1"/>
</dbReference>
<dbReference type="InterPro" id="IPR012910">
    <property type="entry name" value="Plug_dom"/>
</dbReference>
<dbReference type="Proteomes" id="UP000831390">
    <property type="component" value="Chromosome"/>
</dbReference>
<dbReference type="InterPro" id="IPR041700">
    <property type="entry name" value="OMP_b-brl_3"/>
</dbReference>
<keyword evidence="9" id="KW-1185">Reference proteome</keyword>
<protein>
    <submittedName>
        <fullName evidence="8">TonB-dependent receptor</fullName>
    </submittedName>
</protein>
<feature type="chain" id="PRO_5045896506" evidence="5">
    <location>
        <begin position="21"/>
        <end position="845"/>
    </location>
</feature>
<name>A0ABY4B705_9BACT</name>
<evidence type="ECO:0000256" key="5">
    <source>
        <dbReference type="SAM" id="SignalP"/>
    </source>
</evidence>
<dbReference type="Gene3D" id="2.170.130.10">
    <property type="entry name" value="TonB-dependent receptor, plug domain"/>
    <property type="match status" value="1"/>
</dbReference>
<keyword evidence="8" id="KW-0675">Receptor</keyword>
<dbReference type="PANTHER" id="PTHR40980:SF4">
    <property type="entry name" value="TONB-DEPENDENT RECEPTOR-LIKE BETA-BARREL DOMAIN-CONTAINING PROTEIN"/>
    <property type="match status" value="1"/>
</dbReference>
<evidence type="ECO:0000259" key="6">
    <source>
        <dbReference type="Pfam" id="PF07715"/>
    </source>
</evidence>
<dbReference type="RefSeq" id="WP_243516349.1">
    <property type="nucleotide sequence ID" value="NZ_CP094534.1"/>
</dbReference>
<evidence type="ECO:0000256" key="1">
    <source>
        <dbReference type="ARBA" id="ARBA00004442"/>
    </source>
</evidence>
<dbReference type="InterPro" id="IPR036942">
    <property type="entry name" value="Beta-barrel_TonB_sf"/>
</dbReference>
<dbReference type="Gene3D" id="2.40.170.20">
    <property type="entry name" value="TonB-dependent receptor, beta-barrel domain"/>
    <property type="match status" value="1"/>
</dbReference>
<keyword evidence="5" id="KW-0732">Signal</keyword>
<evidence type="ECO:0000256" key="4">
    <source>
        <dbReference type="SAM" id="MobiDB-lite"/>
    </source>
</evidence>
<dbReference type="SUPFAM" id="SSF56935">
    <property type="entry name" value="Porins"/>
    <property type="match status" value="1"/>
</dbReference>
<dbReference type="InterPro" id="IPR013784">
    <property type="entry name" value="Carb-bd-like_fold"/>
</dbReference>
<comment type="subcellular location">
    <subcellularLocation>
        <location evidence="1">Cell outer membrane</location>
    </subcellularLocation>
</comment>
<evidence type="ECO:0000259" key="7">
    <source>
        <dbReference type="Pfam" id="PF14905"/>
    </source>
</evidence>
<feature type="region of interest" description="Disordered" evidence="4">
    <location>
        <begin position="823"/>
        <end position="845"/>
    </location>
</feature>
<feature type="domain" description="Outer membrane protein beta-barrel" evidence="7">
    <location>
        <begin position="412"/>
        <end position="814"/>
    </location>
</feature>
<dbReference type="Gene3D" id="2.60.40.1120">
    <property type="entry name" value="Carboxypeptidase-like, regulatory domain"/>
    <property type="match status" value="1"/>
</dbReference>
<evidence type="ECO:0000313" key="9">
    <source>
        <dbReference type="Proteomes" id="UP000831390"/>
    </source>
</evidence>
<gene>
    <name evidence="8" type="ORF">MTP16_04705</name>
</gene>
<feature type="domain" description="TonB-dependent receptor plug" evidence="6">
    <location>
        <begin position="175"/>
        <end position="250"/>
    </location>
</feature>
<evidence type="ECO:0000313" key="8">
    <source>
        <dbReference type="EMBL" id="UOE34957.1"/>
    </source>
</evidence>
<accession>A0ABY4B705</accession>
<keyword evidence="2" id="KW-0472">Membrane</keyword>
<dbReference type="Pfam" id="PF13620">
    <property type="entry name" value="CarboxypepD_reg"/>
    <property type="match status" value="1"/>
</dbReference>
<dbReference type="SUPFAM" id="SSF49452">
    <property type="entry name" value="Starch-binding domain-like"/>
    <property type="match status" value="1"/>
</dbReference>
<dbReference type="EMBL" id="CP094534">
    <property type="protein sequence ID" value="UOE34957.1"/>
    <property type="molecule type" value="Genomic_DNA"/>
</dbReference>
<dbReference type="Pfam" id="PF14905">
    <property type="entry name" value="OMP_b-brl_3"/>
    <property type="match status" value="1"/>
</dbReference>
<feature type="signal peptide" evidence="5">
    <location>
        <begin position="1"/>
        <end position="20"/>
    </location>
</feature>
<keyword evidence="3" id="KW-0998">Cell outer membrane</keyword>
<dbReference type="PANTHER" id="PTHR40980">
    <property type="entry name" value="PLUG DOMAIN-CONTAINING PROTEIN"/>
    <property type="match status" value="1"/>
</dbReference>
<organism evidence="8 9">
    <name type="scientific">Hymenobacter monticola</name>
    <dbReference type="NCBI Taxonomy" id="1705399"/>
    <lineage>
        <taxon>Bacteria</taxon>
        <taxon>Pseudomonadati</taxon>
        <taxon>Bacteroidota</taxon>
        <taxon>Cytophagia</taxon>
        <taxon>Cytophagales</taxon>
        <taxon>Hymenobacteraceae</taxon>
        <taxon>Hymenobacter</taxon>
    </lineage>
</organism>
<proteinExistence type="predicted"/>
<evidence type="ECO:0000256" key="3">
    <source>
        <dbReference type="ARBA" id="ARBA00023237"/>
    </source>
</evidence>
<sequence length="845" mass="91811">MKHTLLGLSLLATCASSAYAQTPATAPAPAATAPKLAAPKPLVLPDAPKGTGRLSGTVLDGATKKPVEFATVALLPPTGDTPIDGTVADEKGRFSLRGLAPGTYRLQLSFLGYAALTREVTVTSGTTDLGALSLAASAQQLGDVTVTGEKETVEVKPDRIVYNADRDLTNKGGVAADVLRKVPLLNVDLDGNVQLRGSSNIRVLINNKPSSILAGNLADALKQLPADQIASVEVITTPGAKYDGEGTAGIVNIILKKNNLQGVNGSVNAAAGNRSSNAGGSLNVRRGKVGVNTNLSSYLYYSPSASTSERTSFNGSPDNVISRLSQNGSGDNLGGGAYGRMSLDYDPAKNHSLTVGFSGSLNRNNSESEQINNFVNIAGPSPSQLFTRATEYTFNSSSYDVNGTYTRTFEGKPRREWSLLAQHSRNRNLQPYALNQYENQFTATGLPNYRESSDNLSRNLETTLQTDYTHPIGDKQSVEVGGKAILRRVLSDYQIQTATGTDAPFVVDQQRSNVFDYDQNVAAVYGTYGFPLGKKLNSRVGTRLERTDIVGRFQQNDITRFTSGYTSLLPNASVSYTRKPGNTLRLAYSKRIQRPNIYYLNPYENRVDKFNISKGDPTLDPEFTDSYELNYSTFVKGSVLNFSLFTRQTNNAIEAIRSRSGETTLTTYANVARNHTYGASVFGSFKPMPKWEVSGSTSFNYVVLRSGYLNTTNEGLMYNFNLNSTYKFTKTLSAQFYGGISSSRVQLQGRAAAWNYYSVGIKKTVLKEKGDLTLNADNFLTDRRDLNSNVSTPLFTLEQHNYIALRGIRLAFSYRFGKIEAAPPKQRRSIRNDDTKAGESQGGQQ</sequence>
<reference evidence="8 9" key="1">
    <citation type="submission" date="2022-03" db="EMBL/GenBank/DDBJ databases">
        <title>Hymenobactersp. isolated from the air.</title>
        <authorList>
            <person name="Won M."/>
            <person name="Kwon S.-W."/>
        </authorList>
    </citation>
    <scope>NUCLEOTIDE SEQUENCE [LARGE SCALE GENOMIC DNA]</scope>
    <source>
        <strain evidence="8 9">KACC 22596</strain>
    </source>
</reference>
<dbReference type="InterPro" id="IPR037066">
    <property type="entry name" value="Plug_dom_sf"/>
</dbReference>